<dbReference type="Gene3D" id="3.40.50.150">
    <property type="entry name" value="Vaccinia Virus protein VP39"/>
    <property type="match status" value="1"/>
</dbReference>
<keyword evidence="2" id="KW-0963">Cytoplasm</keyword>
<name>A0A1F6MRF1_9BACT</name>
<proteinExistence type="inferred from homology"/>
<feature type="binding site" evidence="7">
    <location>
        <position position="218"/>
    </location>
    <ligand>
        <name>S-adenosyl-L-methionine</name>
        <dbReference type="ChEBI" id="CHEBI:59789"/>
    </ligand>
</feature>
<keyword evidence="6 7" id="KW-0694">RNA-binding</keyword>
<evidence type="ECO:0000256" key="5">
    <source>
        <dbReference type="ARBA" id="ARBA00022691"/>
    </source>
</evidence>
<feature type="active site" description="Nucleophile" evidence="7">
    <location>
        <position position="272"/>
    </location>
</feature>
<dbReference type="GO" id="GO:0001510">
    <property type="term" value="P:RNA methylation"/>
    <property type="evidence" value="ECO:0007669"/>
    <property type="project" value="InterPro"/>
</dbReference>
<dbReference type="Pfam" id="PF17125">
    <property type="entry name" value="Methyltr_RsmF_N"/>
    <property type="match status" value="1"/>
</dbReference>
<comment type="similarity">
    <text evidence="1 7">Belongs to the class I-like SAM-binding methyltransferase superfamily. RsmB/NOP family.</text>
</comment>
<dbReference type="PANTHER" id="PTHR22807">
    <property type="entry name" value="NOP2 YEAST -RELATED NOL1/NOP2/FMU SUN DOMAIN-CONTAINING"/>
    <property type="match status" value="1"/>
</dbReference>
<dbReference type="InterPro" id="IPR023267">
    <property type="entry name" value="RCMT"/>
</dbReference>
<sequence length="346" mass="39885">MYHSKQLPEKFLERLTEMFGVSLFREIEKTFVERCTTFRINTVKSKKETVIAALNQNGFKFERVSWYKDAFILKNKSKRELTDLNIYNEGKIYIQSLASIIPPLVLDPQPGEKVLDLTAAPGSKTSQIAALMHQEGELVANDNNKIRFFKLKHNMEALGVVCHCEERGTSDEAIQNGRWIATLPSVARNDSWRFSLRMEYGSSLCREFPLYFDRVLLDAPCSAEARFIAGEPKTHGYWKEQKIKEMAYKQWGLLLAAWSALKFGGILVYSTCTFAPEENELQITKFLERVNDGEILDIKILKDIRRLPIVKIWKNKAVNSEVVKKAMRIMPTKDIEGFFVCKLRKL</sequence>
<dbReference type="Proteomes" id="UP000178347">
    <property type="component" value="Unassembled WGS sequence"/>
</dbReference>
<dbReference type="InterPro" id="IPR001678">
    <property type="entry name" value="MeTrfase_RsmB-F_NOP2_dom"/>
</dbReference>
<dbReference type="STRING" id="1798692.A3G00_02265"/>
<dbReference type="GO" id="GO:0003723">
    <property type="term" value="F:RNA binding"/>
    <property type="evidence" value="ECO:0007669"/>
    <property type="project" value="UniProtKB-UniRule"/>
</dbReference>
<organism evidence="9 10">
    <name type="scientific">Candidatus Magasanikbacteria bacterium RIFCSPLOWO2_12_FULL_43_12</name>
    <dbReference type="NCBI Taxonomy" id="1798692"/>
    <lineage>
        <taxon>Bacteria</taxon>
        <taxon>Candidatus Magasanikiibacteriota</taxon>
    </lineage>
</organism>
<dbReference type="SUPFAM" id="SSF53335">
    <property type="entry name" value="S-adenosyl-L-methionine-dependent methyltransferases"/>
    <property type="match status" value="1"/>
</dbReference>
<dbReference type="GO" id="GO:0008173">
    <property type="term" value="F:RNA methyltransferase activity"/>
    <property type="evidence" value="ECO:0007669"/>
    <property type="project" value="InterPro"/>
</dbReference>
<evidence type="ECO:0000259" key="8">
    <source>
        <dbReference type="PROSITE" id="PS51686"/>
    </source>
</evidence>
<evidence type="ECO:0000256" key="1">
    <source>
        <dbReference type="ARBA" id="ARBA00007494"/>
    </source>
</evidence>
<evidence type="ECO:0000256" key="2">
    <source>
        <dbReference type="ARBA" id="ARBA00022490"/>
    </source>
</evidence>
<dbReference type="PROSITE" id="PS51686">
    <property type="entry name" value="SAM_MT_RSMB_NOP"/>
    <property type="match status" value="1"/>
</dbReference>
<evidence type="ECO:0000313" key="9">
    <source>
        <dbReference type="EMBL" id="OGH74207.1"/>
    </source>
</evidence>
<dbReference type="Pfam" id="PF01189">
    <property type="entry name" value="Methyltr_RsmB-F"/>
    <property type="match status" value="2"/>
</dbReference>
<dbReference type="InterPro" id="IPR031341">
    <property type="entry name" value="Methyltr_RsmF_N"/>
</dbReference>
<evidence type="ECO:0000256" key="4">
    <source>
        <dbReference type="ARBA" id="ARBA00022679"/>
    </source>
</evidence>
<accession>A0A1F6MRF1</accession>
<dbReference type="PANTHER" id="PTHR22807:SF30">
    <property type="entry name" value="28S RRNA (CYTOSINE(4447)-C(5))-METHYLTRANSFERASE-RELATED"/>
    <property type="match status" value="1"/>
</dbReference>
<evidence type="ECO:0000256" key="3">
    <source>
        <dbReference type="ARBA" id="ARBA00022603"/>
    </source>
</evidence>
<evidence type="ECO:0000313" key="10">
    <source>
        <dbReference type="Proteomes" id="UP000178347"/>
    </source>
</evidence>
<dbReference type="AlphaFoldDB" id="A0A1F6MRF1"/>
<evidence type="ECO:0000256" key="7">
    <source>
        <dbReference type="PROSITE-ProRule" id="PRU01023"/>
    </source>
</evidence>
<keyword evidence="5 7" id="KW-0949">S-adenosyl-L-methionine</keyword>
<feature type="binding site" evidence="7">
    <location>
        <position position="142"/>
    </location>
    <ligand>
        <name>S-adenosyl-L-methionine</name>
        <dbReference type="ChEBI" id="CHEBI:59789"/>
    </ligand>
</feature>
<dbReference type="PRINTS" id="PR02008">
    <property type="entry name" value="RCMTFAMILY"/>
</dbReference>
<dbReference type="PROSITE" id="PS01153">
    <property type="entry name" value="NOL1_NOP2_SUN"/>
    <property type="match status" value="1"/>
</dbReference>
<comment type="caution">
    <text evidence="9">The sequence shown here is derived from an EMBL/GenBank/DDBJ whole genome shotgun (WGS) entry which is preliminary data.</text>
</comment>
<dbReference type="InterPro" id="IPR018314">
    <property type="entry name" value="RsmB/NOL1/NOP2-like_CS"/>
</dbReference>
<gene>
    <name evidence="9" type="ORF">A3G00_02265</name>
</gene>
<reference evidence="9 10" key="1">
    <citation type="journal article" date="2016" name="Nat. Commun.">
        <title>Thousands of microbial genomes shed light on interconnected biogeochemical processes in an aquifer system.</title>
        <authorList>
            <person name="Anantharaman K."/>
            <person name="Brown C.T."/>
            <person name="Hug L.A."/>
            <person name="Sharon I."/>
            <person name="Castelle C.J."/>
            <person name="Probst A.J."/>
            <person name="Thomas B.C."/>
            <person name="Singh A."/>
            <person name="Wilkins M.J."/>
            <person name="Karaoz U."/>
            <person name="Brodie E.L."/>
            <person name="Williams K.H."/>
            <person name="Hubbard S.S."/>
            <person name="Banfield J.F."/>
        </authorList>
    </citation>
    <scope>NUCLEOTIDE SEQUENCE [LARGE SCALE GENOMIC DNA]</scope>
</reference>
<dbReference type="EMBL" id="MFQN01000023">
    <property type="protein sequence ID" value="OGH74207.1"/>
    <property type="molecule type" value="Genomic_DNA"/>
</dbReference>
<keyword evidence="4 7" id="KW-0808">Transferase</keyword>
<dbReference type="InterPro" id="IPR029063">
    <property type="entry name" value="SAM-dependent_MTases_sf"/>
</dbReference>
<keyword evidence="3 7" id="KW-0489">Methyltransferase</keyword>
<evidence type="ECO:0000256" key="6">
    <source>
        <dbReference type="ARBA" id="ARBA00022884"/>
    </source>
</evidence>
<dbReference type="Gene3D" id="3.30.70.1170">
    <property type="entry name" value="Sun protein, domain 3"/>
    <property type="match status" value="1"/>
</dbReference>
<comment type="caution">
    <text evidence="7">Lacks conserved residue(s) required for the propagation of feature annotation.</text>
</comment>
<dbReference type="InterPro" id="IPR049560">
    <property type="entry name" value="MeTrfase_RsmB-F_NOP2_cat"/>
</dbReference>
<feature type="domain" description="SAM-dependent MTase RsmB/NOP-type" evidence="8">
    <location>
        <begin position="26"/>
        <end position="346"/>
    </location>
</feature>
<feature type="binding site" evidence="7">
    <location>
        <position position="171"/>
    </location>
    <ligand>
        <name>S-adenosyl-L-methionine</name>
        <dbReference type="ChEBI" id="CHEBI:59789"/>
    </ligand>
</feature>
<protein>
    <recommendedName>
        <fullName evidence="8">SAM-dependent MTase RsmB/NOP-type domain-containing protein</fullName>
    </recommendedName>
</protein>